<evidence type="ECO:0000256" key="9">
    <source>
        <dbReference type="RuleBase" id="RU000356"/>
    </source>
</evidence>
<feature type="non-terminal residue" evidence="11">
    <location>
        <position position="204"/>
    </location>
</feature>
<comment type="similarity">
    <text evidence="9">Belongs to the globin family.</text>
</comment>
<dbReference type="InterPro" id="IPR000971">
    <property type="entry name" value="Globin"/>
</dbReference>
<dbReference type="InterPro" id="IPR050532">
    <property type="entry name" value="Globin-like_OT"/>
</dbReference>
<keyword evidence="6" id="KW-0408">Iron</keyword>
<evidence type="ECO:0000256" key="2">
    <source>
        <dbReference type="ARBA" id="ARBA00022448"/>
    </source>
</evidence>
<dbReference type="GO" id="GO:0005344">
    <property type="term" value="F:oxygen carrier activity"/>
    <property type="evidence" value="ECO:0007669"/>
    <property type="project" value="UniProtKB-KW"/>
</dbReference>
<evidence type="ECO:0000256" key="4">
    <source>
        <dbReference type="ARBA" id="ARBA00022621"/>
    </source>
</evidence>
<keyword evidence="5" id="KW-0479">Metal-binding</keyword>
<keyword evidence="7" id="KW-0514">Muscle protein</keyword>
<evidence type="ECO:0000313" key="11">
    <source>
        <dbReference type="EMBL" id="CAG5129805.1"/>
    </source>
</evidence>
<dbReference type="PANTHER" id="PTHR46458:SF1">
    <property type="entry name" value="GEO09476P1"/>
    <property type="match status" value="1"/>
</dbReference>
<dbReference type="PANTHER" id="PTHR46458">
    <property type="entry name" value="BLR2807 PROTEIN"/>
    <property type="match status" value="1"/>
</dbReference>
<dbReference type="InterPro" id="IPR009050">
    <property type="entry name" value="Globin-like_sf"/>
</dbReference>
<dbReference type="Pfam" id="PF00042">
    <property type="entry name" value="Globin"/>
    <property type="match status" value="1"/>
</dbReference>
<dbReference type="SUPFAM" id="SSF46458">
    <property type="entry name" value="Globin-like"/>
    <property type="match status" value="1"/>
</dbReference>
<name>A0A8S3ZPS1_9EUPU</name>
<evidence type="ECO:0000256" key="8">
    <source>
        <dbReference type="ARBA" id="ARBA00030087"/>
    </source>
</evidence>
<dbReference type="CDD" id="cd01040">
    <property type="entry name" value="Mb-like"/>
    <property type="match status" value="1"/>
</dbReference>
<keyword evidence="2 9" id="KW-0813">Transport</keyword>
<feature type="domain" description="Globin" evidence="10">
    <location>
        <begin position="39"/>
        <end position="190"/>
    </location>
</feature>
<reference evidence="11" key="1">
    <citation type="submission" date="2021-04" db="EMBL/GenBank/DDBJ databases">
        <authorList>
            <consortium name="Molecular Ecology Group"/>
        </authorList>
    </citation>
    <scope>NUCLEOTIDE SEQUENCE</scope>
</reference>
<gene>
    <name evidence="11" type="ORF">CUNI_LOCUS15363</name>
</gene>
<accession>A0A8S3ZPS1</accession>
<evidence type="ECO:0000256" key="1">
    <source>
        <dbReference type="ARBA" id="ARBA00013895"/>
    </source>
</evidence>
<keyword evidence="4 9" id="KW-0561">Oxygen transport</keyword>
<dbReference type="Gene3D" id="1.10.490.10">
    <property type="entry name" value="Globins"/>
    <property type="match status" value="1"/>
</dbReference>
<feature type="non-terminal residue" evidence="11">
    <location>
        <position position="1"/>
    </location>
</feature>
<protein>
    <recommendedName>
        <fullName evidence="1">Globin</fullName>
    </recommendedName>
    <alternativeName>
        <fullName evidence="8">Myoglobin</fullName>
    </alternativeName>
</protein>
<proteinExistence type="inferred from homology"/>
<dbReference type="SMR" id="A0A8S3ZPS1"/>
<comment type="caution">
    <text evidence="11">The sequence shown here is derived from an EMBL/GenBank/DDBJ whole genome shotgun (WGS) entry which is preliminary data.</text>
</comment>
<organism evidence="11 12">
    <name type="scientific">Candidula unifasciata</name>
    <dbReference type="NCBI Taxonomy" id="100452"/>
    <lineage>
        <taxon>Eukaryota</taxon>
        <taxon>Metazoa</taxon>
        <taxon>Spiralia</taxon>
        <taxon>Lophotrochozoa</taxon>
        <taxon>Mollusca</taxon>
        <taxon>Gastropoda</taxon>
        <taxon>Heterobranchia</taxon>
        <taxon>Euthyneura</taxon>
        <taxon>Panpulmonata</taxon>
        <taxon>Eupulmonata</taxon>
        <taxon>Stylommatophora</taxon>
        <taxon>Helicina</taxon>
        <taxon>Helicoidea</taxon>
        <taxon>Geomitridae</taxon>
        <taxon>Candidula</taxon>
    </lineage>
</organism>
<evidence type="ECO:0000256" key="7">
    <source>
        <dbReference type="ARBA" id="ARBA00023179"/>
    </source>
</evidence>
<dbReference type="EMBL" id="CAJHNH020003682">
    <property type="protein sequence ID" value="CAG5129805.1"/>
    <property type="molecule type" value="Genomic_DNA"/>
</dbReference>
<dbReference type="InterPro" id="IPR044399">
    <property type="entry name" value="Mb-like_M"/>
</dbReference>
<evidence type="ECO:0000256" key="3">
    <source>
        <dbReference type="ARBA" id="ARBA00022617"/>
    </source>
</evidence>
<keyword evidence="12" id="KW-1185">Reference proteome</keyword>
<dbReference type="GO" id="GO:0046872">
    <property type="term" value="F:metal ion binding"/>
    <property type="evidence" value="ECO:0007669"/>
    <property type="project" value="UniProtKB-KW"/>
</dbReference>
<evidence type="ECO:0000256" key="5">
    <source>
        <dbReference type="ARBA" id="ARBA00022723"/>
    </source>
</evidence>
<evidence type="ECO:0000259" key="10">
    <source>
        <dbReference type="PROSITE" id="PS01033"/>
    </source>
</evidence>
<dbReference type="PROSITE" id="PS01033">
    <property type="entry name" value="GLOBIN"/>
    <property type="match status" value="1"/>
</dbReference>
<evidence type="ECO:0000256" key="6">
    <source>
        <dbReference type="ARBA" id="ARBA00023004"/>
    </source>
</evidence>
<sequence>IAAVRASIRLFERMKQQERKIPQGKLAVNSTSAHSLLPALHNRHIKLINATWEEMIKYMDVHGVRIIDRCLTKKPDLIRLLPKLAACKKCKSCRSLRNNAASIQYGRKLLLDITSVVINLRNNAILESYIRDTFHRLREAGVDKEDIEMCRDELIMYLADIQPSKWSTEAKSAWKTMVDAITTLGTKGWQHPSDGLSIRKTVSS</sequence>
<dbReference type="GO" id="GO:0019825">
    <property type="term" value="F:oxygen binding"/>
    <property type="evidence" value="ECO:0007669"/>
    <property type="project" value="InterPro"/>
</dbReference>
<dbReference type="InterPro" id="IPR012292">
    <property type="entry name" value="Globin/Proto"/>
</dbReference>
<evidence type="ECO:0000313" key="12">
    <source>
        <dbReference type="Proteomes" id="UP000678393"/>
    </source>
</evidence>
<dbReference type="GO" id="GO:0020037">
    <property type="term" value="F:heme binding"/>
    <property type="evidence" value="ECO:0007669"/>
    <property type="project" value="InterPro"/>
</dbReference>
<keyword evidence="3 9" id="KW-0349">Heme</keyword>
<dbReference type="AlphaFoldDB" id="A0A8S3ZPS1"/>
<dbReference type="Proteomes" id="UP000678393">
    <property type="component" value="Unassembled WGS sequence"/>
</dbReference>